<evidence type="ECO:0000259" key="5">
    <source>
        <dbReference type="PROSITE" id="PS50977"/>
    </source>
</evidence>
<organism evidence="6 7">
    <name type="scientific">Nonomuraea polychroma</name>
    <dbReference type="NCBI Taxonomy" id="46176"/>
    <lineage>
        <taxon>Bacteria</taxon>
        <taxon>Bacillati</taxon>
        <taxon>Actinomycetota</taxon>
        <taxon>Actinomycetes</taxon>
        <taxon>Streptosporangiales</taxon>
        <taxon>Streptosporangiaceae</taxon>
        <taxon>Nonomuraea</taxon>
    </lineage>
</organism>
<feature type="DNA-binding region" description="H-T-H motif" evidence="4">
    <location>
        <begin position="29"/>
        <end position="48"/>
    </location>
</feature>
<dbReference type="Gene3D" id="1.10.357.10">
    <property type="entry name" value="Tetracycline Repressor, domain 2"/>
    <property type="match status" value="1"/>
</dbReference>
<evidence type="ECO:0000313" key="7">
    <source>
        <dbReference type="Proteomes" id="UP000284824"/>
    </source>
</evidence>
<dbReference type="PANTHER" id="PTHR30055">
    <property type="entry name" value="HTH-TYPE TRANSCRIPTIONAL REGULATOR RUTR"/>
    <property type="match status" value="1"/>
</dbReference>
<dbReference type="PANTHER" id="PTHR30055:SF234">
    <property type="entry name" value="HTH-TYPE TRANSCRIPTIONAL REGULATOR BETI"/>
    <property type="match status" value="1"/>
</dbReference>
<evidence type="ECO:0000256" key="4">
    <source>
        <dbReference type="PROSITE-ProRule" id="PRU00335"/>
    </source>
</evidence>
<dbReference type="InterPro" id="IPR001647">
    <property type="entry name" value="HTH_TetR"/>
</dbReference>
<accession>A0A438MI92</accession>
<comment type="caution">
    <text evidence="6">The sequence shown here is derived from an EMBL/GenBank/DDBJ whole genome shotgun (WGS) entry which is preliminary data.</text>
</comment>
<dbReference type="Proteomes" id="UP000284824">
    <property type="component" value="Unassembled WGS sequence"/>
</dbReference>
<keyword evidence="1" id="KW-0805">Transcription regulation</keyword>
<dbReference type="InterPro" id="IPR009057">
    <property type="entry name" value="Homeodomain-like_sf"/>
</dbReference>
<proteinExistence type="predicted"/>
<gene>
    <name evidence="6" type="ORF">EDD27_7929</name>
</gene>
<dbReference type="EMBL" id="SAUN01000001">
    <property type="protein sequence ID" value="RVX45151.1"/>
    <property type="molecule type" value="Genomic_DNA"/>
</dbReference>
<feature type="domain" description="HTH tetR-type" evidence="5">
    <location>
        <begin position="6"/>
        <end position="66"/>
    </location>
</feature>
<name>A0A438MI92_9ACTN</name>
<evidence type="ECO:0000313" key="6">
    <source>
        <dbReference type="EMBL" id="RVX45151.1"/>
    </source>
</evidence>
<sequence>MGRPAKFSHDEILDAALAITAEDGLGAATMAAIAARVGAPTGSLYHRFGSHDLLLAALWTRTVRSFQRGFVDALVAGDAEMAALHTPKWCRQHPAEAALLLLHRRQELAARWPAELGEDLDTVNTQVSDALSSFAARPPGVDLEKLIFATVDVPYGAVRRYLLAGRPPPLLVDELITSVCRAVLPLSEA</sequence>
<dbReference type="SUPFAM" id="SSF46689">
    <property type="entry name" value="Homeodomain-like"/>
    <property type="match status" value="1"/>
</dbReference>
<evidence type="ECO:0000256" key="3">
    <source>
        <dbReference type="ARBA" id="ARBA00023163"/>
    </source>
</evidence>
<reference evidence="6 7" key="1">
    <citation type="submission" date="2019-01" db="EMBL/GenBank/DDBJ databases">
        <title>Sequencing the genomes of 1000 actinobacteria strains.</title>
        <authorList>
            <person name="Klenk H.-P."/>
        </authorList>
    </citation>
    <scope>NUCLEOTIDE SEQUENCE [LARGE SCALE GENOMIC DNA]</scope>
    <source>
        <strain evidence="6 7">DSM 43925</strain>
    </source>
</reference>
<dbReference type="RefSeq" id="WP_164903986.1">
    <property type="nucleotide sequence ID" value="NZ_SAUN01000001.1"/>
</dbReference>
<keyword evidence="3" id="KW-0804">Transcription</keyword>
<dbReference type="PRINTS" id="PR00455">
    <property type="entry name" value="HTHTETR"/>
</dbReference>
<evidence type="ECO:0000256" key="1">
    <source>
        <dbReference type="ARBA" id="ARBA00023015"/>
    </source>
</evidence>
<keyword evidence="7" id="KW-1185">Reference proteome</keyword>
<dbReference type="PROSITE" id="PS50977">
    <property type="entry name" value="HTH_TETR_2"/>
    <property type="match status" value="1"/>
</dbReference>
<protein>
    <submittedName>
        <fullName evidence="6">TetR family transcriptional regulator</fullName>
    </submittedName>
</protein>
<dbReference type="GO" id="GO:0003700">
    <property type="term" value="F:DNA-binding transcription factor activity"/>
    <property type="evidence" value="ECO:0007669"/>
    <property type="project" value="TreeGrafter"/>
</dbReference>
<keyword evidence="2 4" id="KW-0238">DNA-binding</keyword>
<evidence type="ECO:0000256" key="2">
    <source>
        <dbReference type="ARBA" id="ARBA00023125"/>
    </source>
</evidence>
<dbReference type="GO" id="GO:0000976">
    <property type="term" value="F:transcription cis-regulatory region binding"/>
    <property type="evidence" value="ECO:0007669"/>
    <property type="project" value="TreeGrafter"/>
</dbReference>
<dbReference type="InterPro" id="IPR050109">
    <property type="entry name" value="HTH-type_TetR-like_transc_reg"/>
</dbReference>
<dbReference type="Pfam" id="PF00440">
    <property type="entry name" value="TetR_N"/>
    <property type="match status" value="1"/>
</dbReference>
<dbReference type="AlphaFoldDB" id="A0A438MI92"/>